<organism evidence="5 6">
    <name type="scientific">Homarus americanus</name>
    <name type="common">American lobster</name>
    <dbReference type="NCBI Taxonomy" id="6706"/>
    <lineage>
        <taxon>Eukaryota</taxon>
        <taxon>Metazoa</taxon>
        <taxon>Ecdysozoa</taxon>
        <taxon>Arthropoda</taxon>
        <taxon>Crustacea</taxon>
        <taxon>Multicrustacea</taxon>
        <taxon>Malacostraca</taxon>
        <taxon>Eumalacostraca</taxon>
        <taxon>Eucarida</taxon>
        <taxon>Decapoda</taxon>
        <taxon>Pleocyemata</taxon>
        <taxon>Astacidea</taxon>
        <taxon>Nephropoidea</taxon>
        <taxon>Nephropidae</taxon>
        <taxon>Homarus</taxon>
    </lineage>
</organism>
<keyword evidence="2" id="KW-0479">Metal-binding</keyword>
<dbReference type="GO" id="GO:0046872">
    <property type="term" value="F:metal ion binding"/>
    <property type="evidence" value="ECO:0007669"/>
    <property type="project" value="UniProtKB-KW"/>
</dbReference>
<comment type="caution">
    <text evidence="5">The sequence shown here is derived from an EMBL/GenBank/DDBJ whole genome shotgun (WGS) entry which is preliminary data.</text>
</comment>
<keyword evidence="6" id="KW-1185">Reference proteome</keyword>
<protein>
    <submittedName>
        <fullName evidence="5">Centromere protein V-like 1</fullName>
    </submittedName>
</protein>
<evidence type="ECO:0000259" key="4">
    <source>
        <dbReference type="PROSITE" id="PS51891"/>
    </source>
</evidence>
<dbReference type="PANTHER" id="PTHR28620">
    <property type="entry name" value="CENTROMERE PROTEIN V"/>
    <property type="match status" value="1"/>
</dbReference>
<dbReference type="AlphaFoldDB" id="A0A8J5MPR8"/>
<dbReference type="SUPFAM" id="SSF51316">
    <property type="entry name" value="Mss4-like"/>
    <property type="match status" value="1"/>
</dbReference>
<evidence type="ECO:0000256" key="1">
    <source>
        <dbReference type="ARBA" id="ARBA00005495"/>
    </source>
</evidence>
<name>A0A8J5MPR8_HOMAM</name>
<dbReference type="Proteomes" id="UP000747542">
    <property type="component" value="Unassembled WGS sequence"/>
</dbReference>
<evidence type="ECO:0000256" key="2">
    <source>
        <dbReference type="ARBA" id="ARBA00022723"/>
    </source>
</evidence>
<accession>A0A8J5MPR8</accession>
<proteinExistence type="inferred from homology"/>
<dbReference type="EMBL" id="JAHLQT010033762">
    <property type="protein sequence ID" value="KAG7159246.1"/>
    <property type="molecule type" value="Genomic_DNA"/>
</dbReference>
<dbReference type="PANTHER" id="PTHR28620:SF1">
    <property type="entry name" value="CENP-V_GFA DOMAIN-CONTAINING PROTEIN"/>
    <property type="match status" value="1"/>
</dbReference>
<dbReference type="InterPro" id="IPR006913">
    <property type="entry name" value="CENP-V/GFA"/>
</dbReference>
<evidence type="ECO:0000313" key="5">
    <source>
        <dbReference type="EMBL" id="KAG7159246.1"/>
    </source>
</evidence>
<gene>
    <name evidence="5" type="primary">Cenpv-L1</name>
    <name evidence="5" type="ORF">Hamer_G016646</name>
</gene>
<evidence type="ECO:0000313" key="6">
    <source>
        <dbReference type="Proteomes" id="UP000747542"/>
    </source>
</evidence>
<dbReference type="InterPro" id="IPR011057">
    <property type="entry name" value="Mss4-like_sf"/>
</dbReference>
<comment type="similarity">
    <text evidence="1">Belongs to the Gfa family.</text>
</comment>
<evidence type="ECO:0000256" key="3">
    <source>
        <dbReference type="ARBA" id="ARBA00022833"/>
    </source>
</evidence>
<dbReference type="PROSITE" id="PS51891">
    <property type="entry name" value="CENP_V_GFA"/>
    <property type="match status" value="1"/>
</dbReference>
<keyword evidence="3" id="KW-0862">Zinc</keyword>
<dbReference type="Gene3D" id="2.170.150.70">
    <property type="match status" value="1"/>
</dbReference>
<feature type="domain" description="CENP-V/GFA" evidence="4">
    <location>
        <begin position="1"/>
        <end position="86"/>
    </location>
</feature>
<reference evidence="5" key="1">
    <citation type="journal article" date="2021" name="Sci. Adv.">
        <title>The American lobster genome reveals insights on longevity, neural, and immune adaptations.</title>
        <authorList>
            <person name="Polinski J.M."/>
            <person name="Zimin A.V."/>
            <person name="Clark K.F."/>
            <person name="Kohn A.B."/>
            <person name="Sadowski N."/>
            <person name="Timp W."/>
            <person name="Ptitsyn A."/>
            <person name="Khanna P."/>
            <person name="Romanova D.Y."/>
            <person name="Williams P."/>
            <person name="Greenwood S.J."/>
            <person name="Moroz L.L."/>
            <person name="Walt D.R."/>
            <person name="Bodnar A.G."/>
        </authorList>
    </citation>
    <scope>NUCLEOTIDE SEQUENCE</scope>
    <source>
        <strain evidence="5">GMGI-L3</strain>
    </source>
</reference>
<dbReference type="InterPro" id="IPR052355">
    <property type="entry name" value="CENP-V-like"/>
</dbReference>
<dbReference type="GO" id="GO:0016846">
    <property type="term" value="F:carbon-sulfur lyase activity"/>
    <property type="evidence" value="ECO:0007669"/>
    <property type="project" value="InterPro"/>
</dbReference>
<sequence length="86" mass="9664">MTCIDLPQLQQVKSFIIPYSSFKLVSGHDSLGTYSDEARYNFCSTCGFHTFIPSCNSEVYGIAPHCLDHGTVNKITHKKVDHKNLQ</sequence>